<evidence type="ECO:0000259" key="4">
    <source>
        <dbReference type="PROSITE" id="PS50949"/>
    </source>
</evidence>
<dbReference type="InterPro" id="IPR011663">
    <property type="entry name" value="UTRA"/>
</dbReference>
<keyword evidence="2" id="KW-0238">DNA-binding</keyword>
<feature type="domain" description="HTH gntR-type" evidence="4">
    <location>
        <begin position="13"/>
        <end position="81"/>
    </location>
</feature>
<dbReference type="FunFam" id="1.10.10.10:FF:000079">
    <property type="entry name" value="GntR family transcriptional regulator"/>
    <property type="match status" value="1"/>
</dbReference>
<organism evidence="5">
    <name type="scientific">Dictyoglomus turgidum</name>
    <dbReference type="NCBI Taxonomy" id="513050"/>
    <lineage>
        <taxon>Bacteria</taxon>
        <taxon>Pseudomonadati</taxon>
        <taxon>Dictyoglomota</taxon>
        <taxon>Dictyoglomia</taxon>
        <taxon>Dictyoglomales</taxon>
        <taxon>Dictyoglomaceae</taxon>
        <taxon>Dictyoglomus</taxon>
    </lineage>
</organism>
<reference evidence="5" key="1">
    <citation type="journal article" date="2020" name="mSystems">
        <title>Genome- and Community-Level Interaction Insights into Carbon Utilization and Element Cycling Functions of Hydrothermarchaeota in Hydrothermal Sediment.</title>
        <authorList>
            <person name="Zhou Z."/>
            <person name="Liu Y."/>
            <person name="Xu W."/>
            <person name="Pan J."/>
            <person name="Luo Z.H."/>
            <person name="Li M."/>
        </authorList>
    </citation>
    <scope>NUCLEOTIDE SEQUENCE [LARGE SCALE GENOMIC DNA]</scope>
    <source>
        <strain evidence="5">SpSt-751</strain>
    </source>
</reference>
<dbReference type="InterPro" id="IPR000524">
    <property type="entry name" value="Tscrpt_reg_HTH_GntR"/>
</dbReference>
<dbReference type="GO" id="GO:0003700">
    <property type="term" value="F:DNA-binding transcription factor activity"/>
    <property type="evidence" value="ECO:0007669"/>
    <property type="project" value="InterPro"/>
</dbReference>
<dbReference type="EMBL" id="DTGA01000178">
    <property type="protein sequence ID" value="HGB31581.1"/>
    <property type="molecule type" value="Genomic_DNA"/>
</dbReference>
<evidence type="ECO:0000256" key="3">
    <source>
        <dbReference type="ARBA" id="ARBA00023163"/>
    </source>
</evidence>
<dbReference type="Gene3D" id="3.40.1410.10">
    <property type="entry name" value="Chorismate lyase-like"/>
    <property type="match status" value="1"/>
</dbReference>
<comment type="caution">
    <text evidence="5">The sequence shown here is derived from an EMBL/GenBank/DDBJ whole genome shotgun (WGS) entry which is preliminary data.</text>
</comment>
<name>A0A7C3SP80_9BACT</name>
<evidence type="ECO:0000313" key="5">
    <source>
        <dbReference type="EMBL" id="HGB31581.1"/>
    </source>
</evidence>
<dbReference type="AlphaFoldDB" id="A0A7C3SP80"/>
<dbReference type="Pfam" id="PF07702">
    <property type="entry name" value="UTRA"/>
    <property type="match status" value="1"/>
</dbReference>
<sequence>MKIEKTIDRDSKEKLYVQMYSIFLKKIEDGEWIAGTKIPTENELCNMYNVSKVTVREAIQELVREGFLKRQQGKGTFVTYSISYPGILMRSRITENIYGEGVKIEKEIVDRRVMKSSGEIKELFGEEEIHYVLLKKKVDGNVFTEESFIPFYVLPNLEHDELEKKSLFELIEEKGAKKIFKILQKFEVSKPLRPHDKILKLKDESHVLYSSRLMFSSDGTPVALVKHVSRKDNVLYLEFERIK</sequence>
<dbReference type="SMART" id="SM00866">
    <property type="entry name" value="UTRA"/>
    <property type="match status" value="1"/>
</dbReference>
<evidence type="ECO:0000256" key="2">
    <source>
        <dbReference type="ARBA" id="ARBA00023125"/>
    </source>
</evidence>
<dbReference type="Pfam" id="PF00392">
    <property type="entry name" value="GntR"/>
    <property type="match status" value="1"/>
</dbReference>
<proteinExistence type="predicted"/>
<accession>A0A7C3SP80</accession>
<gene>
    <name evidence="5" type="ORF">ENV35_06880</name>
</gene>
<dbReference type="PROSITE" id="PS50949">
    <property type="entry name" value="HTH_GNTR"/>
    <property type="match status" value="1"/>
</dbReference>
<dbReference type="InterPro" id="IPR028978">
    <property type="entry name" value="Chorismate_lyase_/UTRA_dom_sf"/>
</dbReference>
<dbReference type="SMART" id="SM00345">
    <property type="entry name" value="HTH_GNTR"/>
    <property type="match status" value="1"/>
</dbReference>
<dbReference type="InterPro" id="IPR050679">
    <property type="entry name" value="Bact_HTH_transcr_reg"/>
</dbReference>
<dbReference type="InterPro" id="IPR036388">
    <property type="entry name" value="WH-like_DNA-bd_sf"/>
</dbReference>
<dbReference type="GO" id="GO:0045892">
    <property type="term" value="P:negative regulation of DNA-templated transcription"/>
    <property type="evidence" value="ECO:0007669"/>
    <property type="project" value="TreeGrafter"/>
</dbReference>
<evidence type="ECO:0000256" key="1">
    <source>
        <dbReference type="ARBA" id="ARBA00023015"/>
    </source>
</evidence>
<dbReference type="PANTHER" id="PTHR44846">
    <property type="entry name" value="MANNOSYL-D-GLYCERATE TRANSPORT/METABOLISM SYSTEM REPRESSOR MNGR-RELATED"/>
    <property type="match status" value="1"/>
</dbReference>
<dbReference type="CDD" id="cd07377">
    <property type="entry name" value="WHTH_GntR"/>
    <property type="match status" value="1"/>
</dbReference>
<dbReference type="PRINTS" id="PR00035">
    <property type="entry name" value="HTHGNTR"/>
</dbReference>
<dbReference type="InterPro" id="IPR036390">
    <property type="entry name" value="WH_DNA-bd_sf"/>
</dbReference>
<protein>
    <submittedName>
        <fullName evidence="5">GntR family transcriptional regulator</fullName>
    </submittedName>
</protein>
<keyword evidence="1" id="KW-0805">Transcription regulation</keyword>
<dbReference type="PANTHER" id="PTHR44846:SF1">
    <property type="entry name" value="MANNOSYL-D-GLYCERATE TRANSPORT_METABOLISM SYSTEM REPRESSOR MNGR-RELATED"/>
    <property type="match status" value="1"/>
</dbReference>
<dbReference type="SUPFAM" id="SSF64288">
    <property type="entry name" value="Chorismate lyase-like"/>
    <property type="match status" value="1"/>
</dbReference>
<keyword evidence="3" id="KW-0804">Transcription</keyword>
<dbReference type="Gene3D" id="1.10.10.10">
    <property type="entry name" value="Winged helix-like DNA-binding domain superfamily/Winged helix DNA-binding domain"/>
    <property type="match status" value="1"/>
</dbReference>
<dbReference type="SUPFAM" id="SSF46785">
    <property type="entry name" value="Winged helix' DNA-binding domain"/>
    <property type="match status" value="1"/>
</dbReference>
<dbReference type="GO" id="GO:0003677">
    <property type="term" value="F:DNA binding"/>
    <property type="evidence" value="ECO:0007669"/>
    <property type="project" value="UniProtKB-KW"/>
</dbReference>